<keyword evidence="1" id="KW-0732">Signal</keyword>
<evidence type="ECO:0000313" key="2">
    <source>
        <dbReference type="EMBL" id="KZT02174.1"/>
    </source>
</evidence>
<accession>A0A165C465</accession>
<proteinExistence type="predicted"/>
<feature type="non-terminal residue" evidence="2">
    <location>
        <position position="1"/>
    </location>
</feature>
<dbReference type="Proteomes" id="UP000076871">
    <property type="component" value="Unassembled WGS sequence"/>
</dbReference>
<dbReference type="GeneID" id="63820303"/>
<feature type="non-terminal residue" evidence="2">
    <location>
        <position position="97"/>
    </location>
</feature>
<protein>
    <submittedName>
        <fullName evidence="2">Uncharacterized protein</fullName>
    </submittedName>
</protein>
<evidence type="ECO:0000313" key="3">
    <source>
        <dbReference type="Proteomes" id="UP000076871"/>
    </source>
</evidence>
<dbReference type="InParanoid" id="A0A165C465"/>
<dbReference type="RefSeq" id="XP_040759914.1">
    <property type="nucleotide sequence ID" value="XM_040903272.1"/>
</dbReference>
<dbReference type="AlphaFoldDB" id="A0A165C465"/>
<dbReference type="STRING" id="1314785.A0A165C465"/>
<feature type="chain" id="PRO_5007855858" evidence="1">
    <location>
        <begin position="17"/>
        <end position="97"/>
    </location>
</feature>
<sequence>LLVASLAALGLACAFAHPTASGNNVVRRRKTLGFGPVLPHSVYRMEPRYSLSSLLGEATDPYDVVQRFVEDLTRDTAAASSFVIRKDSYTDKNTGIS</sequence>
<name>A0A165C465_9APHY</name>
<dbReference type="OrthoDB" id="2615666at2759"/>
<feature type="signal peptide" evidence="1">
    <location>
        <begin position="1"/>
        <end position="16"/>
    </location>
</feature>
<evidence type="ECO:0000256" key="1">
    <source>
        <dbReference type="SAM" id="SignalP"/>
    </source>
</evidence>
<gene>
    <name evidence="2" type="ORF">LAESUDRAFT_620914</name>
</gene>
<keyword evidence="3" id="KW-1185">Reference proteome</keyword>
<dbReference type="EMBL" id="KV427655">
    <property type="protein sequence ID" value="KZT02174.1"/>
    <property type="molecule type" value="Genomic_DNA"/>
</dbReference>
<organism evidence="2 3">
    <name type="scientific">Laetiporus sulphureus 93-53</name>
    <dbReference type="NCBI Taxonomy" id="1314785"/>
    <lineage>
        <taxon>Eukaryota</taxon>
        <taxon>Fungi</taxon>
        <taxon>Dikarya</taxon>
        <taxon>Basidiomycota</taxon>
        <taxon>Agaricomycotina</taxon>
        <taxon>Agaricomycetes</taxon>
        <taxon>Polyporales</taxon>
        <taxon>Laetiporus</taxon>
    </lineage>
</organism>
<reference evidence="2 3" key="1">
    <citation type="journal article" date="2016" name="Mol. Biol. Evol.">
        <title>Comparative Genomics of Early-Diverging Mushroom-Forming Fungi Provides Insights into the Origins of Lignocellulose Decay Capabilities.</title>
        <authorList>
            <person name="Nagy L.G."/>
            <person name="Riley R."/>
            <person name="Tritt A."/>
            <person name="Adam C."/>
            <person name="Daum C."/>
            <person name="Floudas D."/>
            <person name="Sun H."/>
            <person name="Yadav J.S."/>
            <person name="Pangilinan J."/>
            <person name="Larsson K.H."/>
            <person name="Matsuura K."/>
            <person name="Barry K."/>
            <person name="Labutti K."/>
            <person name="Kuo R."/>
            <person name="Ohm R.A."/>
            <person name="Bhattacharya S.S."/>
            <person name="Shirouzu T."/>
            <person name="Yoshinaga Y."/>
            <person name="Martin F.M."/>
            <person name="Grigoriev I.V."/>
            <person name="Hibbett D.S."/>
        </authorList>
    </citation>
    <scope>NUCLEOTIDE SEQUENCE [LARGE SCALE GENOMIC DNA]</scope>
    <source>
        <strain evidence="2 3">93-53</strain>
    </source>
</reference>